<keyword evidence="5" id="KW-0169">Cobalamin biosynthesis</keyword>
<sequence length="343" mass="36668">MDDRATSTQQTPPEAIVHGGDLDAISRRYPDAPRPWIDLSTGINPVPYPVPPIPPASWQRLPAASEERALRATATARYGVDAPEQIVAAPGTQALLQILPRLRPCSTVTVLAPTYEEHARCWRGGGHHVSLTDDVGRLADADVAVVVNPNNPTGRLLARETLVSLAATLRRRDGLLIVDEAFIDLYPANASLATDLPPATIVLRSFGKVYGLAGVRLGFAISAEDIAQQLREQLGPWAVSGAALAIGMAALADEAWLHQTRARLVKDCARIDGLLSKAGCVAIGGTPLFRLVASTGATDIAERLARRGIHVRRFPAQPNWLRFGLPGDEAAWQRLTQALGDAG</sequence>
<accession>A0ABS5GB44</accession>
<evidence type="ECO:0000256" key="7">
    <source>
        <dbReference type="ARBA" id="ARBA00023239"/>
    </source>
</evidence>
<comment type="function">
    <text evidence="2">Decarboxylates L-threonine-O-3-phosphate to yield (R)-1-amino-2-propanol O-2-phosphate, the precursor for the linkage between the nucleotide loop and the corrin ring in cobalamin.</text>
</comment>
<dbReference type="Proteomes" id="UP001314635">
    <property type="component" value="Unassembled WGS sequence"/>
</dbReference>
<proteinExistence type="predicted"/>
<dbReference type="InterPro" id="IPR015421">
    <property type="entry name" value="PyrdxlP-dep_Trfase_major"/>
</dbReference>
<dbReference type="Gene3D" id="3.40.640.10">
    <property type="entry name" value="Type I PLP-dependent aspartate aminotransferase-like (Major domain)"/>
    <property type="match status" value="1"/>
</dbReference>
<dbReference type="PANTHER" id="PTHR42885">
    <property type="entry name" value="HISTIDINOL-PHOSPHATE AMINOTRANSFERASE-RELATED"/>
    <property type="match status" value="1"/>
</dbReference>
<evidence type="ECO:0000259" key="10">
    <source>
        <dbReference type="Pfam" id="PF00155"/>
    </source>
</evidence>
<evidence type="ECO:0000256" key="5">
    <source>
        <dbReference type="ARBA" id="ARBA00022573"/>
    </source>
</evidence>
<keyword evidence="6" id="KW-0663">Pyridoxal phosphate</keyword>
<evidence type="ECO:0000256" key="6">
    <source>
        <dbReference type="ARBA" id="ARBA00022898"/>
    </source>
</evidence>
<reference evidence="12" key="1">
    <citation type="journal article" date="2021" name="ISME J.">
        <title>Evolutionary origin and ecological implication of a unique nif island in free-living Bradyrhizobium lineages.</title>
        <authorList>
            <person name="Tao J."/>
        </authorList>
    </citation>
    <scope>NUCLEOTIDE SEQUENCE [LARGE SCALE GENOMIC DNA]</scope>
    <source>
        <strain evidence="12">SZCCT0094</strain>
    </source>
</reference>
<evidence type="ECO:0000256" key="2">
    <source>
        <dbReference type="ARBA" id="ARBA00003444"/>
    </source>
</evidence>
<evidence type="ECO:0000256" key="8">
    <source>
        <dbReference type="ARBA" id="ARBA00029996"/>
    </source>
</evidence>
<evidence type="ECO:0000256" key="1">
    <source>
        <dbReference type="ARBA" id="ARBA00001933"/>
    </source>
</evidence>
<keyword evidence="12" id="KW-1185">Reference proteome</keyword>
<dbReference type="CDD" id="cd00609">
    <property type="entry name" value="AAT_like"/>
    <property type="match status" value="1"/>
</dbReference>
<dbReference type="EMBL" id="JAFCLK010000019">
    <property type="protein sequence ID" value="MBR1138249.1"/>
    <property type="molecule type" value="Genomic_DNA"/>
</dbReference>
<comment type="pathway">
    <text evidence="3">Cofactor biosynthesis; adenosylcobalamin biosynthesis.</text>
</comment>
<organism evidence="11 12">
    <name type="scientific">Bradyrhizobium denitrificans</name>
    <dbReference type="NCBI Taxonomy" id="2734912"/>
    <lineage>
        <taxon>Bacteria</taxon>
        <taxon>Pseudomonadati</taxon>
        <taxon>Pseudomonadota</taxon>
        <taxon>Alphaproteobacteria</taxon>
        <taxon>Hyphomicrobiales</taxon>
        <taxon>Nitrobacteraceae</taxon>
        <taxon>Bradyrhizobium</taxon>
    </lineage>
</organism>
<comment type="catalytic activity">
    <reaction evidence="9">
        <text>O-phospho-L-threonine + H(+) = (R)-1-aminopropan-2-yl phosphate + CO2</text>
        <dbReference type="Rhea" id="RHEA:11492"/>
        <dbReference type="ChEBI" id="CHEBI:15378"/>
        <dbReference type="ChEBI" id="CHEBI:16526"/>
        <dbReference type="ChEBI" id="CHEBI:58563"/>
        <dbReference type="ChEBI" id="CHEBI:58675"/>
        <dbReference type="EC" id="4.1.1.81"/>
    </reaction>
</comment>
<dbReference type="InterPro" id="IPR015422">
    <property type="entry name" value="PyrdxlP-dep_Trfase_small"/>
</dbReference>
<keyword evidence="7 11" id="KW-0456">Lyase</keyword>
<dbReference type="SUPFAM" id="SSF53383">
    <property type="entry name" value="PLP-dependent transferases"/>
    <property type="match status" value="1"/>
</dbReference>
<name>A0ABS5GB44_9BRAD</name>
<evidence type="ECO:0000256" key="3">
    <source>
        <dbReference type="ARBA" id="ARBA00004953"/>
    </source>
</evidence>
<evidence type="ECO:0000313" key="11">
    <source>
        <dbReference type="EMBL" id="MBR1138249.1"/>
    </source>
</evidence>
<dbReference type="PANTHER" id="PTHR42885:SF1">
    <property type="entry name" value="THREONINE-PHOSPHATE DECARBOXYLASE"/>
    <property type="match status" value="1"/>
</dbReference>
<dbReference type="GO" id="GO:0048472">
    <property type="term" value="F:threonine-phosphate decarboxylase activity"/>
    <property type="evidence" value="ECO:0007669"/>
    <property type="project" value="UniProtKB-EC"/>
</dbReference>
<evidence type="ECO:0000256" key="4">
    <source>
        <dbReference type="ARBA" id="ARBA00012285"/>
    </source>
</evidence>
<gene>
    <name evidence="11" type="ORF">JQ619_20990</name>
</gene>
<dbReference type="InterPro" id="IPR004839">
    <property type="entry name" value="Aminotransferase_I/II_large"/>
</dbReference>
<evidence type="ECO:0000313" key="12">
    <source>
        <dbReference type="Proteomes" id="UP001314635"/>
    </source>
</evidence>
<comment type="cofactor">
    <cofactor evidence="1">
        <name>pyridoxal 5'-phosphate</name>
        <dbReference type="ChEBI" id="CHEBI:597326"/>
    </cofactor>
</comment>
<dbReference type="InterPro" id="IPR005860">
    <property type="entry name" value="CobD"/>
</dbReference>
<evidence type="ECO:0000256" key="9">
    <source>
        <dbReference type="ARBA" id="ARBA00048531"/>
    </source>
</evidence>
<dbReference type="Gene3D" id="3.90.1150.10">
    <property type="entry name" value="Aspartate Aminotransferase, domain 1"/>
    <property type="match status" value="1"/>
</dbReference>
<dbReference type="InterPro" id="IPR015424">
    <property type="entry name" value="PyrdxlP-dep_Trfase"/>
</dbReference>
<comment type="caution">
    <text evidence="11">The sequence shown here is derived from an EMBL/GenBank/DDBJ whole genome shotgun (WGS) entry which is preliminary data.</text>
</comment>
<protein>
    <recommendedName>
        <fullName evidence="4">threonine-phosphate decarboxylase</fullName>
        <ecNumber evidence="4">4.1.1.81</ecNumber>
    </recommendedName>
    <alternativeName>
        <fullName evidence="8">L-threonine-O-3-phosphate decarboxylase</fullName>
    </alternativeName>
</protein>
<dbReference type="EC" id="4.1.1.81" evidence="4"/>
<dbReference type="NCBIfam" id="TIGR01140">
    <property type="entry name" value="L_thr_O3P_dcar"/>
    <property type="match status" value="1"/>
</dbReference>
<dbReference type="Pfam" id="PF00155">
    <property type="entry name" value="Aminotran_1_2"/>
    <property type="match status" value="1"/>
</dbReference>
<dbReference type="RefSeq" id="WP_172242166.1">
    <property type="nucleotide sequence ID" value="NZ_JABFDP010000037.1"/>
</dbReference>
<feature type="domain" description="Aminotransferase class I/classII large" evidence="10">
    <location>
        <begin position="74"/>
        <end position="338"/>
    </location>
</feature>